<organism evidence="2">
    <name type="scientific">Treponema denticola H-22</name>
    <dbReference type="NCBI Taxonomy" id="999432"/>
    <lineage>
        <taxon>Bacteria</taxon>
        <taxon>Pseudomonadati</taxon>
        <taxon>Spirochaetota</taxon>
        <taxon>Spirochaetia</taxon>
        <taxon>Spirochaetales</taxon>
        <taxon>Treponemataceae</taxon>
        <taxon>Treponema</taxon>
    </lineage>
</organism>
<dbReference type="EMBL" id="AGDV01000020">
    <property type="protein sequence ID" value="EMB31615.1"/>
    <property type="molecule type" value="Genomic_DNA"/>
</dbReference>
<keyword evidence="1" id="KW-1133">Transmembrane helix</keyword>
<gene>
    <name evidence="2" type="ORF">HMPREF9726_01995</name>
</gene>
<feature type="transmembrane region" description="Helical" evidence="1">
    <location>
        <begin position="33"/>
        <end position="57"/>
    </location>
</feature>
<evidence type="ECO:0000313" key="2">
    <source>
        <dbReference type="EMBL" id="EMB31615.1"/>
    </source>
</evidence>
<dbReference type="RefSeq" id="WP_002685355.1">
    <property type="nucleotide sequence ID" value="NZ_CM001795.1"/>
</dbReference>
<dbReference type="PANTHER" id="PTHR34351:SF1">
    <property type="entry name" value="SLR1927 PROTEIN"/>
    <property type="match status" value="1"/>
</dbReference>
<feature type="transmembrane region" description="Helical" evidence="1">
    <location>
        <begin position="6"/>
        <end position="26"/>
    </location>
</feature>
<name>A0A0E2E2N0_TREDN</name>
<keyword evidence="1" id="KW-0812">Transmembrane</keyword>
<proteinExistence type="predicted"/>
<keyword evidence="1" id="KW-0472">Membrane</keyword>
<comment type="caution">
    <text evidence="2">The sequence shown here is derived from an EMBL/GenBank/DDBJ whole genome shotgun (WGS) entry which is preliminary data.</text>
</comment>
<dbReference type="AlphaFoldDB" id="A0A0E2E2N0"/>
<sequence length="432" mass="50546">MKVFKFTVSGTIYIIFSILLLTGAAIRGELFAIVCGVCLCLYVVLSLIFISLSVLLWKKTDLLVELKNEDISILPSRVRKGKKLFSIILPGVIVFYGFEFLSDLKNKKSRSLKFNIKLKRFAAHFPLPKEERGRFFLEKEYIEISDLAGFFSFRLLKKEKSIPQLFIYPMLTEIKSFAIPEILNETSAHTINLRRTDELYDSRPYFPGDDIRKLNWKLYAHTQELSIKQGDFVPPPRSFFTIYVESPIVNNDIEFYKKKFDEFINLSTSIAFYLHQKGISFNIRFYDNEKNSYETGSVYSDDRDVEESIKRFFSIPQIRVQKKSSEAEPKLKRNFFIDGENKKTCLLYFFMPVQSSKKILDKLFGIFSDHKKECVFYTGPESIITEPKNILHSFLFYTSSQKKYNRLSKEMNEKIEILKHELKTGGFYAYSI</sequence>
<dbReference type="PATRIC" id="fig|999432.5.peg.2072"/>
<dbReference type="HOGENOM" id="CLU_604004_0_0_12"/>
<accession>A0A0E2E2N0</accession>
<dbReference type="PANTHER" id="PTHR34351">
    <property type="entry name" value="SLR1927 PROTEIN-RELATED"/>
    <property type="match status" value="1"/>
</dbReference>
<evidence type="ECO:0000256" key="1">
    <source>
        <dbReference type="SAM" id="Phobius"/>
    </source>
</evidence>
<protein>
    <submittedName>
        <fullName evidence="2">Uncharacterized protein</fullName>
    </submittedName>
</protein>
<dbReference type="Proteomes" id="UP000011705">
    <property type="component" value="Chromosome"/>
</dbReference>
<feature type="transmembrane region" description="Helical" evidence="1">
    <location>
        <begin position="84"/>
        <end position="101"/>
    </location>
</feature>
<reference evidence="2" key="1">
    <citation type="submission" date="2012-01" db="EMBL/GenBank/DDBJ databases">
        <title>The Genome Sequence of Treponema denticola H-22.</title>
        <authorList>
            <consortium name="The Broad Institute Genome Sequencing Platform"/>
            <person name="Earl A."/>
            <person name="Ward D."/>
            <person name="Feldgarden M."/>
            <person name="Gevers D."/>
            <person name="Blanton J.M."/>
            <person name="Fenno C.J."/>
            <person name="Baranova O.V."/>
            <person name="Mathney J."/>
            <person name="Dewhirst F.E."/>
            <person name="Izard J."/>
            <person name="Young S.K."/>
            <person name="Zeng Q."/>
            <person name="Gargeya S."/>
            <person name="Fitzgerald M."/>
            <person name="Haas B."/>
            <person name="Abouelleil A."/>
            <person name="Alvarado L."/>
            <person name="Arachchi H.M."/>
            <person name="Berlin A."/>
            <person name="Chapman S.B."/>
            <person name="Gearin G."/>
            <person name="Goldberg J."/>
            <person name="Griggs A."/>
            <person name="Gujja S."/>
            <person name="Hansen M."/>
            <person name="Heiman D."/>
            <person name="Howarth C."/>
            <person name="Larimer J."/>
            <person name="Lui A."/>
            <person name="MacDonald P.J.P."/>
            <person name="McCowen C."/>
            <person name="Montmayeur A."/>
            <person name="Murphy C."/>
            <person name="Neiman D."/>
            <person name="Pearson M."/>
            <person name="Priest M."/>
            <person name="Roberts A."/>
            <person name="Saif S."/>
            <person name="Shea T."/>
            <person name="Sisk P."/>
            <person name="Stolte C."/>
            <person name="Sykes S."/>
            <person name="Wortman J."/>
            <person name="Nusbaum C."/>
            <person name="Birren B."/>
        </authorList>
    </citation>
    <scope>NUCLEOTIDE SEQUENCE [LARGE SCALE GENOMIC DNA]</scope>
    <source>
        <strain evidence="2">H-22</strain>
    </source>
</reference>